<feature type="compositionally biased region" description="Polar residues" evidence="2">
    <location>
        <begin position="290"/>
        <end position="307"/>
    </location>
</feature>
<feature type="compositionally biased region" description="Basic and acidic residues" evidence="2">
    <location>
        <begin position="511"/>
        <end position="520"/>
    </location>
</feature>
<organism evidence="3 4">
    <name type="scientific">Blattamonas nauphoetae</name>
    <dbReference type="NCBI Taxonomy" id="2049346"/>
    <lineage>
        <taxon>Eukaryota</taxon>
        <taxon>Metamonada</taxon>
        <taxon>Preaxostyla</taxon>
        <taxon>Oxymonadida</taxon>
        <taxon>Blattamonas</taxon>
    </lineage>
</organism>
<accession>A0ABQ9WSV1</accession>
<dbReference type="EMBL" id="JARBJD010000399">
    <property type="protein sequence ID" value="KAK2942577.1"/>
    <property type="molecule type" value="Genomic_DNA"/>
</dbReference>
<proteinExistence type="predicted"/>
<evidence type="ECO:0000313" key="4">
    <source>
        <dbReference type="Proteomes" id="UP001281761"/>
    </source>
</evidence>
<keyword evidence="4" id="KW-1185">Reference proteome</keyword>
<evidence type="ECO:0000256" key="2">
    <source>
        <dbReference type="SAM" id="MobiDB-lite"/>
    </source>
</evidence>
<name>A0ABQ9WSV1_9EUKA</name>
<feature type="region of interest" description="Disordered" evidence="2">
    <location>
        <begin position="274"/>
        <end position="307"/>
    </location>
</feature>
<evidence type="ECO:0000256" key="1">
    <source>
        <dbReference type="SAM" id="Coils"/>
    </source>
</evidence>
<feature type="region of interest" description="Disordered" evidence="2">
    <location>
        <begin position="360"/>
        <end position="527"/>
    </location>
</feature>
<sequence length="543" mass="60750">MTTISEYFLERQRINDYYNQSIAQLHEEIVALSFSRSQQSQQFEDLTKDVRRAIEQIATTKQEITNTKRYCAEREAELTRREERIRRREQELEQHKIQINEQHRIKVQSITNNGMRQIEEAKTLLQDEIQRALSKSLPTQRAAKEESFPVIVESLSMPASLPDSQPAQSNHSNHISWPVDPTQPTAFPITVESAAFIPDHSPLAFSAEAVNHPLKSTNQSHPRTGPLLPKPQSGFSASNHPRAQHSAKNVFGASATQFNFLSSFPAAPIAAFPSASPPSEPANPILPSSFPATSQSFPVDSPTQNSSFPVEVVDAQPAVLPPEMLEQLFRDTQQHADDVQYAGLVVPIPTSEAYKYNIQLQQQSDKSKNEQEETTHQDQSHSESDSIEESSLSSPSSSRTSEESHSEDSDTTESSSWSSSEDDQTHADDGEEDDEKQQGEPEEQRRDLEEQSQKEDIDQQPTELIAVTSPEQSQPTTPEPSSPPQATQEEESEKSPKIDQIMDQSPSSPEIVKEKPDAEAKPPVSRIPSQIEYTLEFLSNDTF</sequence>
<reference evidence="3 4" key="1">
    <citation type="journal article" date="2022" name="bioRxiv">
        <title>Genomics of Preaxostyla Flagellates Illuminates Evolutionary Transitions and the Path Towards Mitochondrial Loss.</title>
        <authorList>
            <person name="Novak L.V.F."/>
            <person name="Treitli S.C."/>
            <person name="Pyrih J."/>
            <person name="Halakuc P."/>
            <person name="Pipaliya S.V."/>
            <person name="Vacek V."/>
            <person name="Brzon O."/>
            <person name="Soukal P."/>
            <person name="Eme L."/>
            <person name="Dacks J.B."/>
            <person name="Karnkowska A."/>
            <person name="Elias M."/>
            <person name="Hampl V."/>
        </authorList>
    </citation>
    <scope>NUCLEOTIDE SEQUENCE [LARGE SCALE GENOMIC DNA]</scope>
    <source>
        <strain evidence="3">NAU3</strain>
        <tissue evidence="3">Gut</tissue>
    </source>
</reference>
<feature type="compositionally biased region" description="Basic and acidic residues" evidence="2">
    <location>
        <begin position="436"/>
        <end position="457"/>
    </location>
</feature>
<feature type="region of interest" description="Disordered" evidence="2">
    <location>
        <begin position="214"/>
        <end position="247"/>
    </location>
</feature>
<feature type="coiled-coil region" evidence="1">
    <location>
        <begin position="36"/>
        <end position="135"/>
    </location>
</feature>
<protein>
    <submittedName>
        <fullName evidence="3">Uncharacterized protein</fullName>
    </submittedName>
</protein>
<comment type="caution">
    <text evidence="3">The sequence shown here is derived from an EMBL/GenBank/DDBJ whole genome shotgun (WGS) entry which is preliminary data.</text>
</comment>
<feature type="compositionally biased region" description="Low complexity" evidence="2">
    <location>
        <begin position="389"/>
        <end position="399"/>
    </location>
</feature>
<evidence type="ECO:0000313" key="3">
    <source>
        <dbReference type="EMBL" id="KAK2942577.1"/>
    </source>
</evidence>
<gene>
    <name evidence="3" type="ORF">BLNAU_22514</name>
</gene>
<feature type="compositionally biased region" description="Basic and acidic residues" evidence="2">
    <location>
        <begin position="365"/>
        <end position="384"/>
    </location>
</feature>
<dbReference type="Proteomes" id="UP001281761">
    <property type="component" value="Unassembled WGS sequence"/>
</dbReference>
<keyword evidence="1" id="KW-0175">Coiled coil</keyword>